<sequence length="127" mass="14084">MRVLLIASVCLLVLGISEVGLLLAPESDWLVFGSICQSYPSCLTPKQEEKVRQLHKECAAETGVDEETTLKATAGELDDSNPALKQHIFYDVKVESVVTNCVKEEATPEDTAFEFAKCMMMMRKDLI</sequence>
<evidence type="ECO:0000313" key="2">
    <source>
        <dbReference type="EMBL" id="KAJ8980664.1"/>
    </source>
</evidence>
<keyword evidence="1" id="KW-0732">Signal</keyword>
<accession>A0ABQ9JSV8</accession>
<dbReference type="SUPFAM" id="SSF47565">
    <property type="entry name" value="Insect pheromone/odorant-binding proteins"/>
    <property type="match status" value="1"/>
</dbReference>
<protein>
    <submittedName>
        <fullName evidence="2">Uncharacterized protein</fullName>
    </submittedName>
</protein>
<evidence type="ECO:0000256" key="1">
    <source>
        <dbReference type="SAM" id="SignalP"/>
    </source>
</evidence>
<gene>
    <name evidence="2" type="ORF">NQ317_013276</name>
</gene>
<organism evidence="2 3">
    <name type="scientific">Molorchus minor</name>
    <dbReference type="NCBI Taxonomy" id="1323400"/>
    <lineage>
        <taxon>Eukaryota</taxon>
        <taxon>Metazoa</taxon>
        <taxon>Ecdysozoa</taxon>
        <taxon>Arthropoda</taxon>
        <taxon>Hexapoda</taxon>
        <taxon>Insecta</taxon>
        <taxon>Pterygota</taxon>
        <taxon>Neoptera</taxon>
        <taxon>Endopterygota</taxon>
        <taxon>Coleoptera</taxon>
        <taxon>Polyphaga</taxon>
        <taxon>Cucujiformia</taxon>
        <taxon>Chrysomeloidea</taxon>
        <taxon>Cerambycidae</taxon>
        <taxon>Lamiinae</taxon>
        <taxon>Monochamini</taxon>
        <taxon>Molorchus</taxon>
    </lineage>
</organism>
<feature type="signal peptide" evidence="1">
    <location>
        <begin position="1"/>
        <end position="15"/>
    </location>
</feature>
<proteinExistence type="predicted"/>
<dbReference type="Pfam" id="PF01395">
    <property type="entry name" value="PBP_GOBP"/>
    <property type="match status" value="1"/>
</dbReference>
<dbReference type="InterPro" id="IPR036728">
    <property type="entry name" value="PBP_GOBP_sf"/>
</dbReference>
<name>A0ABQ9JSV8_9CUCU</name>
<reference evidence="2" key="1">
    <citation type="journal article" date="2023" name="Insect Mol. Biol.">
        <title>Genome sequencing provides insights into the evolution of gene families encoding plant cell wall-degrading enzymes in longhorned beetles.</title>
        <authorList>
            <person name="Shin N.R."/>
            <person name="Okamura Y."/>
            <person name="Kirsch R."/>
            <person name="Pauchet Y."/>
        </authorList>
    </citation>
    <scope>NUCLEOTIDE SEQUENCE</scope>
    <source>
        <strain evidence="2">MMC_N1</strain>
    </source>
</reference>
<dbReference type="InterPro" id="IPR006170">
    <property type="entry name" value="PBP/GOBP"/>
</dbReference>
<keyword evidence="3" id="KW-1185">Reference proteome</keyword>
<dbReference type="Proteomes" id="UP001162164">
    <property type="component" value="Unassembled WGS sequence"/>
</dbReference>
<comment type="caution">
    <text evidence="2">The sequence shown here is derived from an EMBL/GenBank/DDBJ whole genome shotgun (WGS) entry which is preliminary data.</text>
</comment>
<dbReference type="CDD" id="cd23992">
    <property type="entry name" value="PBP_GOBP"/>
    <property type="match status" value="1"/>
</dbReference>
<dbReference type="EMBL" id="JAPWTJ010000244">
    <property type="protein sequence ID" value="KAJ8980664.1"/>
    <property type="molecule type" value="Genomic_DNA"/>
</dbReference>
<evidence type="ECO:0000313" key="3">
    <source>
        <dbReference type="Proteomes" id="UP001162164"/>
    </source>
</evidence>
<feature type="chain" id="PRO_5046739698" evidence="1">
    <location>
        <begin position="16"/>
        <end position="127"/>
    </location>
</feature>